<comment type="subcellular location">
    <subcellularLocation>
        <location evidence="13">Cytoplasm</location>
    </subcellularLocation>
    <subcellularLocation>
        <location evidence="1 13">Golgi apparatus membrane</location>
        <topology evidence="1 13">Peripheral membrane protein</topology>
        <orientation evidence="1 13">Cytoplasmic side</orientation>
    </subcellularLocation>
    <subcellularLocation>
        <location evidence="13">Cytoplasmic vesicle</location>
        <location evidence="13">COPI-coated vesicle membrane</location>
        <topology evidence="13">Peripheral membrane protein</topology>
        <orientation evidence="13">Cytoplasmic side</orientation>
    </subcellularLocation>
</comment>
<dbReference type="PANTHER" id="PTHR10261:SF0">
    <property type="entry name" value="COATOMER SUBUNIT GAMMA-2"/>
    <property type="match status" value="1"/>
</dbReference>
<protein>
    <recommendedName>
        <fullName evidence="13">Coatomer subunit gamma</fullName>
    </recommendedName>
</protein>
<evidence type="ECO:0000259" key="17">
    <source>
        <dbReference type="Pfam" id="PF16381"/>
    </source>
</evidence>
<dbReference type="FunFam" id="1.25.10.10:FF:000368">
    <property type="entry name" value="Coatomer subunit gamma"/>
    <property type="match status" value="1"/>
</dbReference>
<evidence type="ECO:0000256" key="2">
    <source>
        <dbReference type="ARBA" id="ARBA00010720"/>
    </source>
</evidence>
<comment type="similarity">
    <text evidence="2 13">Belongs to the COPG family.</text>
</comment>
<dbReference type="RefSeq" id="XP_041405452.1">
    <property type="nucleotide sequence ID" value="XM_041549518.1"/>
</dbReference>
<keyword evidence="19" id="KW-1185">Reference proteome</keyword>
<dbReference type="Gene3D" id="3.30.310.10">
    <property type="entry name" value="TATA-Binding Protein"/>
    <property type="match status" value="1"/>
</dbReference>
<evidence type="ECO:0000259" key="16">
    <source>
        <dbReference type="Pfam" id="PF08752"/>
    </source>
</evidence>
<evidence type="ECO:0000256" key="7">
    <source>
        <dbReference type="ARBA" id="ARBA00022892"/>
    </source>
</evidence>
<keyword evidence="9 13" id="KW-0333">Golgi apparatus</keyword>
<organism evidence="18 19">
    <name type="scientific">Maudiozyma barnettii</name>
    <dbReference type="NCBI Taxonomy" id="61262"/>
    <lineage>
        <taxon>Eukaryota</taxon>
        <taxon>Fungi</taxon>
        <taxon>Dikarya</taxon>
        <taxon>Ascomycota</taxon>
        <taxon>Saccharomycotina</taxon>
        <taxon>Saccharomycetes</taxon>
        <taxon>Saccharomycetales</taxon>
        <taxon>Saccharomycetaceae</taxon>
        <taxon>Maudiozyma</taxon>
    </lineage>
</organism>
<comment type="caution">
    <text evidence="18">The sequence shown here is derived from an EMBL/GenBank/DDBJ whole genome shotgun (WGS) entry which is preliminary data.</text>
</comment>
<dbReference type="Pfam" id="PF08752">
    <property type="entry name" value="COP-gamma_platf"/>
    <property type="match status" value="1"/>
</dbReference>
<evidence type="ECO:0000256" key="8">
    <source>
        <dbReference type="ARBA" id="ARBA00022927"/>
    </source>
</evidence>
<dbReference type="EMBL" id="CAEFZW010000003">
    <property type="protein sequence ID" value="CAB4253572.1"/>
    <property type="molecule type" value="Genomic_DNA"/>
</dbReference>
<dbReference type="InterPro" id="IPR016024">
    <property type="entry name" value="ARM-type_fold"/>
</dbReference>
<dbReference type="GO" id="GO:0009306">
    <property type="term" value="P:protein secretion"/>
    <property type="evidence" value="ECO:0007669"/>
    <property type="project" value="TreeGrafter"/>
</dbReference>
<dbReference type="GO" id="GO:0006886">
    <property type="term" value="P:intracellular protein transport"/>
    <property type="evidence" value="ECO:0007669"/>
    <property type="project" value="InterPro"/>
</dbReference>
<dbReference type="SUPFAM" id="SSF49348">
    <property type="entry name" value="Clathrin adaptor appendage domain"/>
    <property type="match status" value="1"/>
</dbReference>
<evidence type="ECO:0000256" key="5">
    <source>
        <dbReference type="ARBA" id="ARBA00022553"/>
    </source>
</evidence>
<dbReference type="Gene3D" id="1.25.10.10">
    <property type="entry name" value="Leucine-rich Repeat Variant"/>
    <property type="match status" value="2"/>
</dbReference>
<dbReference type="GO" id="GO:0005783">
    <property type="term" value="C:endoplasmic reticulum"/>
    <property type="evidence" value="ECO:0007669"/>
    <property type="project" value="TreeGrafter"/>
</dbReference>
<evidence type="ECO:0000256" key="4">
    <source>
        <dbReference type="ARBA" id="ARBA00022490"/>
    </source>
</evidence>
<proteinExistence type="inferred from homology"/>
<keyword evidence="3 13" id="KW-0813">Transport</keyword>
<evidence type="ECO:0000256" key="3">
    <source>
        <dbReference type="ARBA" id="ARBA00022448"/>
    </source>
</evidence>
<dbReference type="InterPro" id="IPR011989">
    <property type="entry name" value="ARM-like"/>
</dbReference>
<dbReference type="SUPFAM" id="SSF55711">
    <property type="entry name" value="Subdomain of clathrin and coatomer appendage domain"/>
    <property type="match status" value="1"/>
</dbReference>
<dbReference type="Pfam" id="PF01602">
    <property type="entry name" value="Adaptin_N"/>
    <property type="match status" value="1"/>
</dbReference>
<dbReference type="FunFam" id="2.60.40.1480:FF:000001">
    <property type="entry name" value="Coatomer subunit gamma"/>
    <property type="match status" value="1"/>
</dbReference>
<keyword evidence="10 13" id="KW-0472">Membrane</keyword>
<dbReference type="InterPro" id="IPR013040">
    <property type="entry name" value="Coatomer_gsu_app_Ig-like_dom"/>
</dbReference>
<dbReference type="InterPro" id="IPR037067">
    <property type="entry name" value="Coatomer_gsu_app_sf"/>
</dbReference>
<dbReference type="PIRSF" id="PIRSF037093">
    <property type="entry name" value="Coatomer_gamma_subunit"/>
    <property type="match status" value="1"/>
</dbReference>
<keyword evidence="5" id="KW-0597">Phosphoprotein</keyword>
<dbReference type="GO" id="GO:0030126">
    <property type="term" value="C:COPI vesicle coat"/>
    <property type="evidence" value="ECO:0007669"/>
    <property type="project" value="InterPro"/>
</dbReference>
<dbReference type="InterPro" id="IPR002553">
    <property type="entry name" value="Clathrin/coatomer_adapt-like_N"/>
</dbReference>
<gene>
    <name evidence="18" type="ORF">KABA2_03S01188</name>
</gene>
<feature type="domain" description="Clathrin/coatomer adaptor adaptin-like N-terminal" evidence="15">
    <location>
        <begin position="20"/>
        <end position="566"/>
    </location>
</feature>
<dbReference type="InterPro" id="IPR017106">
    <property type="entry name" value="Coatomer_gsu"/>
</dbReference>
<dbReference type="Proteomes" id="UP000644660">
    <property type="component" value="Unassembled WGS sequence"/>
</dbReference>
<dbReference type="GO" id="GO:0006891">
    <property type="term" value="P:intra-Golgi vesicle-mediated transport"/>
    <property type="evidence" value="ECO:0007669"/>
    <property type="project" value="TreeGrafter"/>
</dbReference>
<comment type="function">
    <text evidence="12 13">The coatomer is a cytosolic protein complex that binds to dilysine motifs and reversibly associates with Golgi non-clathrin-coated vesicles, which further mediate biosynthetic protein transport from the ER, via the Golgi up to the trans Golgi network. Coatomer complex is required for budding from Golgi membranes, and is essential for the retrograde Golgi-to-ER transport of dilysine-tagged proteins.</text>
</comment>
<evidence type="ECO:0000313" key="19">
    <source>
        <dbReference type="Proteomes" id="UP000644660"/>
    </source>
</evidence>
<dbReference type="InterPro" id="IPR009028">
    <property type="entry name" value="Coatomer/calthrin_app_sub_C"/>
</dbReference>
<dbReference type="FunFam" id="3.30.310.10:FF:000008">
    <property type="entry name" value="Coatomer subunit gamma"/>
    <property type="match status" value="1"/>
</dbReference>
<dbReference type="Gene3D" id="2.60.40.1480">
    <property type="entry name" value="Coatomer, gamma subunit, appendage domain"/>
    <property type="match status" value="1"/>
</dbReference>
<keyword evidence="6" id="KW-0677">Repeat</keyword>
<evidence type="ECO:0000256" key="12">
    <source>
        <dbReference type="ARBA" id="ARBA00025536"/>
    </source>
</evidence>
<dbReference type="GeneID" id="64856571"/>
<feature type="domain" description="Coatomer gamma subunit appendage Ig-like subdomain" evidence="16">
    <location>
        <begin position="675"/>
        <end position="823"/>
    </location>
</feature>
<evidence type="ECO:0000256" key="11">
    <source>
        <dbReference type="ARBA" id="ARBA00023329"/>
    </source>
</evidence>
<evidence type="ECO:0000259" key="15">
    <source>
        <dbReference type="Pfam" id="PF01602"/>
    </source>
</evidence>
<reference evidence="18 19" key="1">
    <citation type="submission" date="2020-05" db="EMBL/GenBank/DDBJ databases">
        <authorList>
            <person name="Casaregola S."/>
            <person name="Devillers H."/>
            <person name="Grondin C."/>
        </authorList>
    </citation>
    <scope>NUCLEOTIDE SEQUENCE [LARGE SCALE GENOMIC DNA]</scope>
    <source>
        <strain evidence="18 19">CLIB 1767</strain>
    </source>
</reference>
<dbReference type="InterPro" id="IPR032154">
    <property type="entry name" value="Coatomer_g_Cpla"/>
</dbReference>
<dbReference type="GO" id="GO:0005198">
    <property type="term" value="F:structural molecule activity"/>
    <property type="evidence" value="ECO:0007669"/>
    <property type="project" value="InterPro"/>
</dbReference>
<dbReference type="GO" id="GO:0005793">
    <property type="term" value="C:endoplasmic reticulum-Golgi intermediate compartment"/>
    <property type="evidence" value="ECO:0007669"/>
    <property type="project" value="TreeGrafter"/>
</dbReference>
<accession>A0A8H2ZGK2</accession>
<evidence type="ECO:0000313" key="18">
    <source>
        <dbReference type="EMBL" id="CAB4253572.1"/>
    </source>
</evidence>
<evidence type="ECO:0000256" key="10">
    <source>
        <dbReference type="ARBA" id="ARBA00023136"/>
    </source>
</evidence>
<dbReference type="PANTHER" id="PTHR10261">
    <property type="entry name" value="COATOMER SUBUNIT GAMMA"/>
    <property type="match status" value="1"/>
</dbReference>
<feature type="domain" description="Coatomer subunit gamma C-terminal" evidence="17">
    <location>
        <begin position="826"/>
        <end position="937"/>
    </location>
</feature>
<keyword evidence="8 13" id="KW-0653">Protein transport</keyword>
<dbReference type="SUPFAM" id="SSF48371">
    <property type="entry name" value="ARM repeat"/>
    <property type="match status" value="1"/>
</dbReference>
<feature type="region of interest" description="Disordered" evidence="14">
    <location>
        <begin position="626"/>
        <end position="666"/>
    </location>
</feature>
<evidence type="ECO:0000256" key="13">
    <source>
        <dbReference type="PIRNR" id="PIRNR037093"/>
    </source>
</evidence>
<feature type="compositionally biased region" description="Low complexity" evidence="14">
    <location>
        <begin position="632"/>
        <end position="643"/>
    </location>
</feature>
<keyword evidence="11 13" id="KW-0968">Cytoplasmic vesicle</keyword>
<name>A0A8H2ZGK2_9SACH</name>
<evidence type="ECO:0000256" key="9">
    <source>
        <dbReference type="ARBA" id="ARBA00023034"/>
    </source>
</evidence>
<keyword evidence="7 13" id="KW-0931">ER-Golgi transport</keyword>
<dbReference type="InterPro" id="IPR012295">
    <property type="entry name" value="TBP_dom_sf"/>
</dbReference>
<evidence type="ECO:0000256" key="6">
    <source>
        <dbReference type="ARBA" id="ARBA00022737"/>
    </source>
</evidence>
<dbReference type="OrthoDB" id="1074925at2759"/>
<dbReference type="Pfam" id="PF16381">
    <property type="entry name" value="Coatomer_g_Cpla"/>
    <property type="match status" value="1"/>
</dbReference>
<sequence>MSTKTYKKFENAGSGDLPDKMTVYQDCMNTFNESPVNPKRCRILISRLLRLLSNGVAFPENEATALFFSISKLFQHQNDALRQVVYLAIKELSEMSEDVLMATSSIMKDVQNGSDLVKPNAIRALTYVLDESTAFSAERLLKSAVVSKHPAISSAALCTSYNLLPISEVTIKRFANEAQEGISDLKQFPNIPYDEHSLLVGEFYPNSSYMAQYHAIGLIYQLKKNDKMAILKLASQLADSNTLKNQLAKVQVVKLINDLINRDPQLFNEFQEVLFSWLTNKFEAVQIEVAKVISSFALRNQRLVAPDSFAYVIATLQGLLAVPRVSTRFAVLRILNKIAMVAPEKIASCNPELETLINDPNRNISTYAITILLKTGNASNIASLISRISRFFHDVSDDFKIIIIDAVRTLSLSFPQEWKSIVKFLMDVLKNSEGGLKFKSTVVEAIVDIVSFIPESKELILENLCDFIEDCEFNEILVRILHLLGKEGPYTSKPSLYVRHIYNRVVLENSIIRSAAVVALAKFALTKNDPTLKESIVSLLVRIANDQDDEVRDRATIALRLIKSADDDNTTVATELIEPKYFYDLPSLESKLSSYLTTNNDSFKTPFDSSNIRRFTEDEVKAIELKRKQEQSLSTSPESPLESGTKKSKSNNNTDNNAFPGSSVGEDEQELLNTKYNEELLAIDQFKDYGKLINSSKSVSLTETEAEFIVNGVKHIFQDNIVLQFNIANTLPNIALTNVSVSCTQEDPETSQLEELFSIAIDRLLPTEEGACYVAFQKTDELVVEGFLNSLVFTTVDINPDTNEPYEGEEGFQDEYEIDSLYINAGDYVTGSFIGNFDKAFEELPAEEIAVFNIQENLSLQEVIDKIITNSNCLPLNNTQFAPSDSNSHVLKLFGKSVLSGSKVALLIKMIHSSKGIALKVQGKGENATLCSDLVNGLM</sequence>
<dbReference type="GO" id="GO:0006888">
    <property type="term" value="P:endoplasmic reticulum to Golgi vesicle-mediated transport"/>
    <property type="evidence" value="ECO:0007669"/>
    <property type="project" value="TreeGrafter"/>
</dbReference>
<dbReference type="InterPro" id="IPR013041">
    <property type="entry name" value="Clathrin_app_Ig-like_sf"/>
</dbReference>
<dbReference type="AlphaFoldDB" id="A0A8H2ZGK2"/>
<comment type="subunit">
    <text evidence="13">Oligomeric complex.</text>
</comment>
<evidence type="ECO:0000256" key="1">
    <source>
        <dbReference type="ARBA" id="ARBA00004255"/>
    </source>
</evidence>
<dbReference type="GO" id="GO:0000139">
    <property type="term" value="C:Golgi membrane"/>
    <property type="evidence" value="ECO:0007669"/>
    <property type="project" value="UniProtKB-SubCell"/>
</dbReference>
<keyword evidence="4 13" id="KW-0963">Cytoplasm</keyword>
<evidence type="ECO:0000256" key="14">
    <source>
        <dbReference type="SAM" id="MobiDB-lite"/>
    </source>
</evidence>